<keyword evidence="4" id="KW-1185">Reference proteome</keyword>
<dbReference type="InterPro" id="IPR012338">
    <property type="entry name" value="Beta-lactam/transpept-like"/>
</dbReference>
<dbReference type="RefSeq" id="WP_344311462.1">
    <property type="nucleotide sequence ID" value="NZ_BAAANY010000012.1"/>
</dbReference>
<feature type="chain" id="PRO_5047159060" description="Beta-lactamase class A catalytic domain-containing protein" evidence="1">
    <location>
        <begin position="38"/>
        <end position="493"/>
    </location>
</feature>
<protein>
    <recommendedName>
        <fullName evidence="2">Beta-lactamase class A catalytic domain-containing protein</fullName>
    </recommendedName>
</protein>
<comment type="caution">
    <text evidence="3">The sequence shown here is derived from an EMBL/GenBank/DDBJ whole genome shotgun (WGS) entry which is preliminary data.</text>
</comment>
<sequence length="493" mass="52311">MKSHRRPKRWYAGAAAVAVAGIAAGAVIVAATGSASADTDGGNGWRSARLAGQLQAAINQQDFANVLDTIPPGSTAAKRFAPNAAEKDGMEPPVAQIAKRLKSLAATTTPTPIHQNPNLDAAVIELDASGHAISAADVVMSPQYPKGKIVPLDGNLSTDQVRYRAWDDDTWDSNGGQGTIDAIPGRENAPIDFMAPYPASVFKLMVGFGVMQLVDKGQLNLDDTYAYDPTGEPAGSACGGKATKPIRQFFDEMITVSKNESACALTKLLMQKDAVTPLDQQFVDMGLPMLQIKGERPADGGRWVDNIMSSLDTAKLLMILNSSPGPLWTAPNGKPVTKDVLSDASRAYFHQEIADQGLNQVLSTTNWCGRAYPAPGIAQKIADRWVNPTDGTVTADGRVYGQDVRPCQTNAQVSFAHKTGLADTSGNDAGIVQSLPGKNGHNYIVVVNCNLGYRYVDPNRPADPTGIYPVQYSQKYGLLGKAIDGIVAGHHNS</sequence>
<reference evidence="3 4" key="1">
    <citation type="journal article" date="2019" name="Int. J. Syst. Evol. Microbiol.">
        <title>The Global Catalogue of Microorganisms (GCM) 10K type strain sequencing project: providing services to taxonomists for standard genome sequencing and annotation.</title>
        <authorList>
            <consortium name="The Broad Institute Genomics Platform"/>
            <consortium name="The Broad Institute Genome Sequencing Center for Infectious Disease"/>
            <person name="Wu L."/>
            <person name="Ma J."/>
        </authorList>
    </citation>
    <scope>NUCLEOTIDE SEQUENCE [LARGE SCALE GENOMIC DNA]</scope>
    <source>
        <strain evidence="3 4">JCM 14718</strain>
    </source>
</reference>
<feature type="signal peptide" evidence="1">
    <location>
        <begin position="1"/>
        <end position="37"/>
    </location>
</feature>
<evidence type="ECO:0000259" key="2">
    <source>
        <dbReference type="Pfam" id="PF13354"/>
    </source>
</evidence>
<gene>
    <name evidence="3" type="ORF">GCM10009765_36730</name>
</gene>
<organism evidence="3 4">
    <name type="scientific">Fodinicola feengrottensis</name>
    <dbReference type="NCBI Taxonomy" id="435914"/>
    <lineage>
        <taxon>Bacteria</taxon>
        <taxon>Bacillati</taxon>
        <taxon>Actinomycetota</taxon>
        <taxon>Actinomycetes</taxon>
        <taxon>Mycobacteriales</taxon>
        <taxon>Fodinicola</taxon>
    </lineage>
</organism>
<dbReference type="Proteomes" id="UP001500618">
    <property type="component" value="Unassembled WGS sequence"/>
</dbReference>
<dbReference type="Pfam" id="PF13354">
    <property type="entry name" value="Beta-lactamase2"/>
    <property type="match status" value="1"/>
</dbReference>
<dbReference type="SUPFAM" id="SSF56601">
    <property type="entry name" value="beta-lactamase/transpeptidase-like"/>
    <property type="match status" value="1"/>
</dbReference>
<evidence type="ECO:0000256" key="1">
    <source>
        <dbReference type="SAM" id="SignalP"/>
    </source>
</evidence>
<dbReference type="EMBL" id="BAAANY010000012">
    <property type="protein sequence ID" value="GAA1684000.1"/>
    <property type="molecule type" value="Genomic_DNA"/>
</dbReference>
<evidence type="ECO:0000313" key="4">
    <source>
        <dbReference type="Proteomes" id="UP001500618"/>
    </source>
</evidence>
<keyword evidence="1" id="KW-0732">Signal</keyword>
<accession>A0ABN2H9A0</accession>
<proteinExistence type="predicted"/>
<dbReference type="InterPro" id="IPR045155">
    <property type="entry name" value="Beta-lactam_cat"/>
</dbReference>
<name>A0ABN2H9A0_9ACTN</name>
<dbReference type="Gene3D" id="3.40.710.10">
    <property type="entry name" value="DD-peptidase/beta-lactamase superfamily"/>
    <property type="match status" value="1"/>
</dbReference>
<feature type="domain" description="Beta-lactamase class A catalytic" evidence="2">
    <location>
        <begin position="197"/>
        <end position="320"/>
    </location>
</feature>
<evidence type="ECO:0000313" key="3">
    <source>
        <dbReference type="EMBL" id="GAA1684000.1"/>
    </source>
</evidence>